<gene>
    <name evidence="1" type="ORF">MM415B02612_0012</name>
</gene>
<protein>
    <submittedName>
        <fullName evidence="1">Uncharacterized protein</fullName>
    </submittedName>
</protein>
<organism evidence="1">
    <name type="scientific">viral metagenome</name>
    <dbReference type="NCBI Taxonomy" id="1070528"/>
    <lineage>
        <taxon>unclassified sequences</taxon>
        <taxon>metagenomes</taxon>
        <taxon>organismal metagenomes</taxon>
    </lineage>
</organism>
<proteinExistence type="predicted"/>
<dbReference type="AlphaFoldDB" id="A0A6M3L774"/>
<reference evidence="1" key="1">
    <citation type="submission" date="2020-03" db="EMBL/GenBank/DDBJ databases">
        <title>The deep terrestrial virosphere.</title>
        <authorList>
            <person name="Holmfeldt K."/>
            <person name="Nilsson E."/>
            <person name="Simone D."/>
            <person name="Lopez-Fernandez M."/>
            <person name="Wu X."/>
            <person name="de Brujin I."/>
            <person name="Lundin D."/>
            <person name="Andersson A."/>
            <person name="Bertilsson S."/>
            <person name="Dopson M."/>
        </authorList>
    </citation>
    <scope>NUCLEOTIDE SEQUENCE</scope>
    <source>
        <strain evidence="1">MM415B02612</strain>
    </source>
</reference>
<name>A0A6M3L774_9ZZZZ</name>
<dbReference type="EMBL" id="MT142821">
    <property type="protein sequence ID" value="QJA89075.1"/>
    <property type="molecule type" value="Genomic_DNA"/>
</dbReference>
<sequence>MEVYGLGMEMCGSASMVKTWRPEGWEIPREVEDKSYEAGADAILEALRKTGVAVSNTDLDVYGRILTAPEHYPEGGKDEHKGYLVFILEESDGNSE</sequence>
<accession>A0A6M3L774</accession>
<evidence type="ECO:0000313" key="1">
    <source>
        <dbReference type="EMBL" id="QJA89075.1"/>
    </source>
</evidence>